<sequence length="70" mass="7878">MVRCELSTDTWELLWELRTSIQTMLYRNLRHPGNAVANSSQDGKLISLFVELLNNTEANPVAPSSDSEVD</sequence>
<dbReference type="OrthoDB" id="9908776at2759"/>
<dbReference type="EMBL" id="SRLO01000474">
    <property type="protein sequence ID" value="TNN54804.1"/>
    <property type="molecule type" value="Genomic_DNA"/>
</dbReference>
<evidence type="ECO:0000313" key="1">
    <source>
        <dbReference type="EMBL" id="TNN54804.1"/>
    </source>
</evidence>
<gene>
    <name evidence="1" type="ORF">EYF80_035010</name>
</gene>
<keyword evidence="2" id="KW-1185">Reference proteome</keyword>
<dbReference type="Proteomes" id="UP000314294">
    <property type="component" value="Unassembled WGS sequence"/>
</dbReference>
<accession>A0A4Z2GPT0</accession>
<dbReference type="AlphaFoldDB" id="A0A4Z2GPT0"/>
<protein>
    <submittedName>
        <fullName evidence="1">Uncharacterized protein</fullName>
    </submittedName>
</protein>
<evidence type="ECO:0000313" key="2">
    <source>
        <dbReference type="Proteomes" id="UP000314294"/>
    </source>
</evidence>
<name>A0A4Z2GPT0_9TELE</name>
<comment type="caution">
    <text evidence="1">The sequence shown here is derived from an EMBL/GenBank/DDBJ whole genome shotgun (WGS) entry which is preliminary data.</text>
</comment>
<reference evidence="1 2" key="1">
    <citation type="submission" date="2019-03" db="EMBL/GenBank/DDBJ databases">
        <title>First draft genome of Liparis tanakae, snailfish: a comprehensive survey of snailfish specific genes.</title>
        <authorList>
            <person name="Kim W."/>
            <person name="Song I."/>
            <person name="Jeong J.-H."/>
            <person name="Kim D."/>
            <person name="Kim S."/>
            <person name="Ryu S."/>
            <person name="Song J.Y."/>
            <person name="Lee S.K."/>
        </authorList>
    </citation>
    <scope>NUCLEOTIDE SEQUENCE [LARGE SCALE GENOMIC DNA]</scope>
    <source>
        <tissue evidence="1">Muscle</tissue>
    </source>
</reference>
<organism evidence="1 2">
    <name type="scientific">Liparis tanakae</name>
    <name type="common">Tanaka's snailfish</name>
    <dbReference type="NCBI Taxonomy" id="230148"/>
    <lineage>
        <taxon>Eukaryota</taxon>
        <taxon>Metazoa</taxon>
        <taxon>Chordata</taxon>
        <taxon>Craniata</taxon>
        <taxon>Vertebrata</taxon>
        <taxon>Euteleostomi</taxon>
        <taxon>Actinopterygii</taxon>
        <taxon>Neopterygii</taxon>
        <taxon>Teleostei</taxon>
        <taxon>Neoteleostei</taxon>
        <taxon>Acanthomorphata</taxon>
        <taxon>Eupercaria</taxon>
        <taxon>Perciformes</taxon>
        <taxon>Cottioidei</taxon>
        <taxon>Cottales</taxon>
        <taxon>Liparidae</taxon>
        <taxon>Liparis</taxon>
    </lineage>
</organism>
<proteinExistence type="predicted"/>